<keyword evidence="2" id="KW-1185">Reference proteome</keyword>
<dbReference type="Proteomes" id="UP000887458">
    <property type="component" value="Unassembled WGS sequence"/>
</dbReference>
<comment type="caution">
    <text evidence="1">The sequence shown here is derived from an EMBL/GenBank/DDBJ whole genome shotgun (WGS) entry which is preliminary data.</text>
</comment>
<gene>
    <name evidence="1" type="ORF">DERP_007625</name>
</gene>
<organism evidence="1 2">
    <name type="scientific">Dermatophagoides pteronyssinus</name>
    <name type="common">European house dust mite</name>
    <dbReference type="NCBI Taxonomy" id="6956"/>
    <lineage>
        <taxon>Eukaryota</taxon>
        <taxon>Metazoa</taxon>
        <taxon>Ecdysozoa</taxon>
        <taxon>Arthropoda</taxon>
        <taxon>Chelicerata</taxon>
        <taxon>Arachnida</taxon>
        <taxon>Acari</taxon>
        <taxon>Acariformes</taxon>
        <taxon>Sarcoptiformes</taxon>
        <taxon>Astigmata</taxon>
        <taxon>Psoroptidia</taxon>
        <taxon>Analgoidea</taxon>
        <taxon>Pyroglyphidae</taxon>
        <taxon>Dermatophagoidinae</taxon>
        <taxon>Dermatophagoides</taxon>
    </lineage>
</organism>
<dbReference type="EMBL" id="NJHN03000034">
    <property type="protein sequence ID" value="KAH9423033.1"/>
    <property type="molecule type" value="Genomic_DNA"/>
</dbReference>
<evidence type="ECO:0000313" key="1">
    <source>
        <dbReference type="EMBL" id="KAH9423033.1"/>
    </source>
</evidence>
<sequence>MKKLFEILCYFTHILDRQSSIFKKENSSFIMINNGHDHYYDKDDNVDTDVSHHHNGINETAKMTDV</sequence>
<name>A0ABQ8JKS0_DERPT</name>
<accession>A0ABQ8JKS0</accession>
<evidence type="ECO:0000313" key="2">
    <source>
        <dbReference type="Proteomes" id="UP000887458"/>
    </source>
</evidence>
<reference evidence="1 2" key="1">
    <citation type="journal article" date="2018" name="J. Allergy Clin. Immunol.">
        <title>High-quality assembly of Dermatophagoides pteronyssinus genome and transcriptome reveals a wide range of novel allergens.</title>
        <authorList>
            <person name="Liu X.Y."/>
            <person name="Yang K.Y."/>
            <person name="Wang M.Q."/>
            <person name="Kwok J.S."/>
            <person name="Zeng X."/>
            <person name="Yang Z."/>
            <person name="Xiao X.J."/>
            <person name="Lau C.P."/>
            <person name="Li Y."/>
            <person name="Huang Z.M."/>
            <person name="Ba J.G."/>
            <person name="Yim A.K."/>
            <person name="Ouyang C.Y."/>
            <person name="Ngai S.M."/>
            <person name="Chan T.F."/>
            <person name="Leung E.L."/>
            <person name="Liu L."/>
            <person name="Liu Z.G."/>
            <person name="Tsui S.K."/>
        </authorList>
    </citation>
    <scope>NUCLEOTIDE SEQUENCE [LARGE SCALE GENOMIC DNA]</scope>
    <source>
        <strain evidence="1">Derp</strain>
    </source>
</reference>
<reference evidence="1 2" key="2">
    <citation type="journal article" date="2022" name="Mol. Biol. Evol.">
        <title>Comparative Genomics Reveals Insights into the Divergent Evolution of Astigmatic Mites and Household Pest Adaptations.</title>
        <authorList>
            <person name="Xiong Q."/>
            <person name="Wan A.T."/>
            <person name="Liu X."/>
            <person name="Fung C.S."/>
            <person name="Xiao X."/>
            <person name="Malainual N."/>
            <person name="Hou J."/>
            <person name="Wang L."/>
            <person name="Wang M."/>
            <person name="Yang K.Y."/>
            <person name="Cui Y."/>
            <person name="Leung E.L."/>
            <person name="Nong W."/>
            <person name="Shin S.K."/>
            <person name="Au S.W."/>
            <person name="Jeong K.Y."/>
            <person name="Chew F.T."/>
            <person name="Hui J.H."/>
            <person name="Leung T.F."/>
            <person name="Tungtrongchitr A."/>
            <person name="Zhong N."/>
            <person name="Liu Z."/>
            <person name="Tsui S.K."/>
        </authorList>
    </citation>
    <scope>NUCLEOTIDE SEQUENCE [LARGE SCALE GENOMIC DNA]</scope>
    <source>
        <strain evidence="1">Derp</strain>
    </source>
</reference>
<proteinExistence type="predicted"/>
<protein>
    <submittedName>
        <fullName evidence="1">Uncharacterized protein</fullName>
    </submittedName>
</protein>